<accession>A0A4Q1HI30</accession>
<gene>
    <name evidence="6" type="ORF">C7R54_21235</name>
</gene>
<dbReference type="OrthoDB" id="8591238at2"/>
<dbReference type="InterPro" id="IPR036390">
    <property type="entry name" value="WH_DNA-bd_sf"/>
</dbReference>
<dbReference type="SUPFAM" id="SSF53850">
    <property type="entry name" value="Periplasmic binding protein-like II"/>
    <property type="match status" value="1"/>
</dbReference>
<evidence type="ECO:0000313" key="7">
    <source>
        <dbReference type="Proteomes" id="UP000290849"/>
    </source>
</evidence>
<sequence>MQTPPRSFPSFASLRAFEAVARLGQVARAAEELNLTPSAISHRLKDLERHLGISLFNGSRNGITLTDAGRGIAVNLSGLLNSLDTVLRSAAPSLPRHKLTVSVHPSFGSRWLAPRLGLFCEAHPDLLLDLRLTQALTHFSMDDGVDAAIRYGAGGWPGLHTTPLLQDRLILACSPAFAGGAIPRSPADLAGLRLIRDSHDSPRDWFEHFDLAFPAMREIVADDPSFVAMAVINRAGVGLVRETLVSDALEAGTIIALFDMALPTRYGYFFVCPLARHAEPKIATLRAWLSDAVT</sequence>
<organism evidence="6 7">
    <name type="scientific">Achromobacter aloeverae</name>
    <dbReference type="NCBI Taxonomy" id="1750518"/>
    <lineage>
        <taxon>Bacteria</taxon>
        <taxon>Pseudomonadati</taxon>
        <taxon>Pseudomonadota</taxon>
        <taxon>Betaproteobacteria</taxon>
        <taxon>Burkholderiales</taxon>
        <taxon>Alcaligenaceae</taxon>
        <taxon>Achromobacter</taxon>
    </lineage>
</organism>
<evidence type="ECO:0000256" key="1">
    <source>
        <dbReference type="ARBA" id="ARBA00009437"/>
    </source>
</evidence>
<dbReference type="PANTHER" id="PTHR30537">
    <property type="entry name" value="HTH-TYPE TRANSCRIPTIONAL REGULATOR"/>
    <property type="match status" value="1"/>
</dbReference>
<dbReference type="PANTHER" id="PTHR30537:SF79">
    <property type="entry name" value="TRANSCRIPTIONAL REGULATOR-RELATED"/>
    <property type="match status" value="1"/>
</dbReference>
<dbReference type="GO" id="GO:0006351">
    <property type="term" value="P:DNA-templated transcription"/>
    <property type="evidence" value="ECO:0007669"/>
    <property type="project" value="TreeGrafter"/>
</dbReference>
<dbReference type="InterPro" id="IPR036388">
    <property type="entry name" value="WH-like_DNA-bd_sf"/>
</dbReference>
<dbReference type="PROSITE" id="PS50931">
    <property type="entry name" value="HTH_LYSR"/>
    <property type="match status" value="1"/>
</dbReference>
<keyword evidence="2" id="KW-0805">Transcription regulation</keyword>
<dbReference type="RefSeq" id="WP_129152417.1">
    <property type="nucleotide sequence ID" value="NZ_JBHSDO010000017.1"/>
</dbReference>
<evidence type="ECO:0000256" key="4">
    <source>
        <dbReference type="ARBA" id="ARBA00023163"/>
    </source>
</evidence>
<dbReference type="SUPFAM" id="SSF46785">
    <property type="entry name" value="Winged helix' DNA-binding domain"/>
    <property type="match status" value="1"/>
</dbReference>
<evidence type="ECO:0000256" key="3">
    <source>
        <dbReference type="ARBA" id="ARBA00023125"/>
    </source>
</evidence>
<dbReference type="GO" id="GO:0003700">
    <property type="term" value="F:DNA-binding transcription factor activity"/>
    <property type="evidence" value="ECO:0007669"/>
    <property type="project" value="InterPro"/>
</dbReference>
<dbReference type="Proteomes" id="UP000290849">
    <property type="component" value="Unassembled WGS sequence"/>
</dbReference>
<dbReference type="InterPro" id="IPR005119">
    <property type="entry name" value="LysR_subst-bd"/>
</dbReference>
<dbReference type="Pfam" id="PF03466">
    <property type="entry name" value="LysR_substrate"/>
    <property type="match status" value="1"/>
</dbReference>
<dbReference type="GO" id="GO:0043565">
    <property type="term" value="F:sequence-specific DNA binding"/>
    <property type="evidence" value="ECO:0007669"/>
    <property type="project" value="TreeGrafter"/>
</dbReference>
<reference evidence="6 7" key="1">
    <citation type="journal article" date="2017" name="Int. J. Syst. Evol. Microbiol.">
        <title>Achromobacter aloeverae sp. nov., isolated from the root of Aloe vera (L.) Burm.f.</title>
        <authorList>
            <person name="Kuncharoen N."/>
            <person name="Muramatsu Y."/>
            <person name="Shibata C."/>
            <person name="Kamakura Y."/>
            <person name="Nakagawa Y."/>
            <person name="Tanasupawat S."/>
        </authorList>
    </citation>
    <scope>NUCLEOTIDE SEQUENCE [LARGE SCALE GENOMIC DNA]</scope>
    <source>
        <strain evidence="6 7">AVA-1</strain>
    </source>
</reference>
<dbReference type="InterPro" id="IPR058163">
    <property type="entry name" value="LysR-type_TF_proteobact-type"/>
</dbReference>
<evidence type="ECO:0000259" key="5">
    <source>
        <dbReference type="PROSITE" id="PS50931"/>
    </source>
</evidence>
<dbReference type="Pfam" id="PF00126">
    <property type="entry name" value="HTH_1"/>
    <property type="match status" value="1"/>
</dbReference>
<protein>
    <submittedName>
        <fullName evidence="6">XRE family transcriptional regulator</fullName>
    </submittedName>
</protein>
<feature type="domain" description="HTH lysR-type" evidence="5">
    <location>
        <begin position="9"/>
        <end position="66"/>
    </location>
</feature>
<comment type="similarity">
    <text evidence="1">Belongs to the LysR transcriptional regulatory family.</text>
</comment>
<dbReference type="EMBL" id="PYAL01000006">
    <property type="protein sequence ID" value="RXN86247.1"/>
    <property type="molecule type" value="Genomic_DNA"/>
</dbReference>
<comment type="caution">
    <text evidence="6">The sequence shown here is derived from an EMBL/GenBank/DDBJ whole genome shotgun (WGS) entry which is preliminary data.</text>
</comment>
<dbReference type="AlphaFoldDB" id="A0A4Q1HI30"/>
<name>A0A4Q1HI30_9BURK</name>
<proteinExistence type="inferred from homology"/>
<dbReference type="CDD" id="cd08432">
    <property type="entry name" value="PBP2_GcdR_TrpI_HvrB_AmpR_like"/>
    <property type="match status" value="1"/>
</dbReference>
<keyword evidence="7" id="KW-1185">Reference proteome</keyword>
<keyword evidence="3" id="KW-0238">DNA-binding</keyword>
<evidence type="ECO:0000313" key="6">
    <source>
        <dbReference type="EMBL" id="RXN86247.1"/>
    </source>
</evidence>
<dbReference type="Gene3D" id="1.10.10.10">
    <property type="entry name" value="Winged helix-like DNA-binding domain superfamily/Winged helix DNA-binding domain"/>
    <property type="match status" value="1"/>
</dbReference>
<keyword evidence="4" id="KW-0804">Transcription</keyword>
<dbReference type="InterPro" id="IPR000847">
    <property type="entry name" value="LysR_HTH_N"/>
</dbReference>
<dbReference type="Gene3D" id="3.40.190.10">
    <property type="entry name" value="Periplasmic binding protein-like II"/>
    <property type="match status" value="2"/>
</dbReference>
<evidence type="ECO:0000256" key="2">
    <source>
        <dbReference type="ARBA" id="ARBA00023015"/>
    </source>
</evidence>